<dbReference type="GO" id="GO:0005829">
    <property type="term" value="C:cytosol"/>
    <property type="evidence" value="ECO:0007669"/>
    <property type="project" value="TreeGrafter"/>
</dbReference>
<dbReference type="Pfam" id="PF02602">
    <property type="entry name" value="HEM4"/>
    <property type="match status" value="1"/>
</dbReference>
<comment type="caution">
    <text evidence="2">The sequence shown here is derived from an EMBL/GenBank/DDBJ whole genome shotgun (WGS) entry which is preliminary data.</text>
</comment>
<organism evidence="2 3">
    <name type="scientific">Candida glabrata</name>
    <name type="common">Yeast</name>
    <name type="synonym">Torulopsis glabrata</name>
    <dbReference type="NCBI Taxonomy" id="5478"/>
    <lineage>
        <taxon>Eukaryota</taxon>
        <taxon>Fungi</taxon>
        <taxon>Dikarya</taxon>
        <taxon>Ascomycota</taxon>
        <taxon>Saccharomycotina</taxon>
        <taxon>Saccharomycetes</taxon>
        <taxon>Saccharomycetales</taxon>
        <taxon>Saccharomycetaceae</taxon>
        <taxon>Nakaseomyces</taxon>
    </lineage>
</organism>
<dbReference type="InterPro" id="IPR003754">
    <property type="entry name" value="4pyrrol_synth_uPrphyn_synth"/>
</dbReference>
<dbReference type="PANTHER" id="PTHR12390:SF0">
    <property type="entry name" value="UROPORPHYRINOGEN-III SYNTHASE"/>
    <property type="match status" value="1"/>
</dbReference>
<dbReference type="Gene3D" id="3.40.50.10090">
    <property type="match status" value="2"/>
</dbReference>
<dbReference type="EMBL" id="LLZZ01000155">
    <property type="protein sequence ID" value="KTA97904.1"/>
    <property type="molecule type" value="Genomic_DNA"/>
</dbReference>
<dbReference type="Proteomes" id="UP000054886">
    <property type="component" value="Unassembled WGS sequence"/>
</dbReference>
<dbReference type="SUPFAM" id="SSF69618">
    <property type="entry name" value="HemD-like"/>
    <property type="match status" value="1"/>
</dbReference>
<reference evidence="2 3" key="1">
    <citation type="submission" date="2015-10" db="EMBL/GenBank/DDBJ databases">
        <title>Draft genomes sequences of Candida glabrata isolates 1A, 1B, 2A, 2B, 3A and 3B.</title>
        <authorList>
            <person name="Haavelsrud O.E."/>
            <person name="Gaustad P."/>
        </authorList>
    </citation>
    <scope>NUCLEOTIDE SEQUENCE [LARGE SCALE GENOMIC DNA]</scope>
    <source>
        <strain evidence="2">910700640</strain>
    </source>
</reference>
<dbReference type="VEuPathDB" id="FungiDB:GVI51_L10945"/>
<dbReference type="VEuPathDB" id="FungiDB:GWK60_L14971"/>
<protein>
    <submittedName>
        <fullName evidence="2">Uroporphyrinogen-III synthase</fullName>
    </submittedName>
</protein>
<dbReference type="PANTHER" id="PTHR12390">
    <property type="entry name" value="UROPORPHYRINOGEN III SYNTHASE"/>
    <property type="match status" value="1"/>
</dbReference>
<dbReference type="AlphaFoldDB" id="A0A0W0CE01"/>
<dbReference type="VEuPathDB" id="FungiDB:B1J91_L11000g"/>
<dbReference type="VEuPathDB" id="FungiDB:CAGL0L11000g"/>
<name>A0A0W0CE01_CANGB</name>
<feature type="domain" description="Tetrapyrrole biosynthesis uroporphyrinogen III synthase" evidence="1">
    <location>
        <begin position="40"/>
        <end position="260"/>
    </location>
</feature>
<dbReference type="UniPathway" id="UPA00251">
    <property type="reaction ID" value="UER00320"/>
</dbReference>
<accession>A0A0W0CE01</accession>
<evidence type="ECO:0000259" key="1">
    <source>
        <dbReference type="Pfam" id="PF02602"/>
    </source>
</evidence>
<gene>
    <name evidence="2" type="ORF">AO440_005275</name>
</gene>
<dbReference type="InterPro" id="IPR036108">
    <property type="entry name" value="4pyrrol_syn_uPrphyn_synt_sf"/>
</dbReference>
<proteinExistence type="predicted"/>
<dbReference type="GO" id="GO:0006782">
    <property type="term" value="P:protoporphyrinogen IX biosynthetic process"/>
    <property type="evidence" value="ECO:0007669"/>
    <property type="project" value="UniProtKB-UniPathway"/>
</dbReference>
<dbReference type="CDD" id="cd06578">
    <property type="entry name" value="HemD"/>
    <property type="match status" value="1"/>
</dbReference>
<dbReference type="GO" id="GO:0004852">
    <property type="term" value="F:uroporphyrinogen-III synthase activity"/>
    <property type="evidence" value="ECO:0007669"/>
    <property type="project" value="EnsemblFungi"/>
</dbReference>
<sequence length="278" mass="31433">MIFTKPMGHDSRLHRVLLLKNMVDGGNDPYTKKIQEHQDSFEEPIFLPLITHTNVPQNIISRFADRADNLQDDYDFLIITSQRSIECLNLPELKHIRNKLIDKPTYTVGPATSNFLSSLGFKDIRGGIHAGNGMKLASIIDNDYPAGGKALFLVGEIRKDIIPKYLRPRNFTVDEIIMYKTAELSDSIVWFKSYLDKCDWIVVFSPQGMSDILQYMKQYSQGARPFKIACIGPTTCEFLNSNGIEPDLVSPKPDANSLIAAIKEYEVISRLSHSNGDY</sequence>
<evidence type="ECO:0000313" key="2">
    <source>
        <dbReference type="EMBL" id="KTA97904.1"/>
    </source>
</evidence>
<evidence type="ECO:0000313" key="3">
    <source>
        <dbReference type="Proteomes" id="UP000054886"/>
    </source>
</evidence>
<dbReference type="GO" id="GO:0006780">
    <property type="term" value="P:uroporphyrinogen III biosynthetic process"/>
    <property type="evidence" value="ECO:0007669"/>
    <property type="project" value="InterPro"/>
</dbReference>
<dbReference type="InterPro" id="IPR039793">
    <property type="entry name" value="UROS/Hem4"/>
</dbReference>